<evidence type="ECO:0000313" key="2">
    <source>
        <dbReference type="EMBL" id="EFU41245.1"/>
    </source>
</evidence>
<sequence>MLFVTLLVASLWPIGTDAFNSYILLVFSIIAGKAAYRLPAIQACVIGIVLVVGAIMPDLLGYPGFPSPFLVLYSVTLAIGLALFRTVWARYEESSVRI</sequence>
<proteinExistence type="predicted"/>
<dbReference type="Proteomes" id="UP000003094">
    <property type="component" value="Unassembled WGS sequence"/>
</dbReference>
<accession>A0A2R9SV40</accession>
<comment type="caution">
    <text evidence="2">The sequence shown here is derived from an EMBL/GenBank/DDBJ whole genome shotgun (WGS) entry which is preliminary data.</text>
</comment>
<keyword evidence="1" id="KW-1133">Transmembrane helix</keyword>
<feature type="transmembrane region" description="Helical" evidence="1">
    <location>
        <begin position="6"/>
        <end position="31"/>
    </location>
</feature>
<dbReference type="AlphaFoldDB" id="A0A2R9SV40"/>
<feature type="transmembrane region" description="Helical" evidence="1">
    <location>
        <begin position="69"/>
        <end position="88"/>
    </location>
</feature>
<gene>
    <name evidence="2" type="ORF">PVOR_15089</name>
</gene>
<dbReference type="KEGG" id="pvo:PVOR_15089"/>
<keyword evidence="1" id="KW-0472">Membrane</keyword>
<keyword evidence="1" id="KW-0812">Transmembrane</keyword>
<reference evidence="2 3" key="1">
    <citation type="journal article" date="2010" name="BMC Genomics">
        <title>Genome sequence of the pattern forming Paenibacillus vortex bacterium reveals potential for thriving in complex environments.</title>
        <authorList>
            <person name="Sirota-Madi A."/>
            <person name="Olender T."/>
            <person name="Helman Y."/>
            <person name="Ingham C."/>
            <person name="Brainis I."/>
            <person name="Roth D."/>
            <person name="Hagi E."/>
            <person name="Brodsky L."/>
            <person name="Leshkowitz D."/>
            <person name="Galatenko V."/>
            <person name="Nikolaev V."/>
            <person name="Mugasimangalam R.C."/>
            <person name="Bransburg-Zabary S."/>
            <person name="Gutnick D.L."/>
            <person name="Lancet D."/>
            <person name="Ben-Jacob E."/>
        </authorList>
    </citation>
    <scope>NUCLEOTIDE SEQUENCE [LARGE SCALE GENOMIC DNA]</scope>
    <source>
        <strain evidence="2 3">V453</strain>
    </source>
</reference>
<feature type="transmembrane region" description="Helical" evidence="1">
    <location>
        <begin position="38"/>
        <end position="57"/>
    </location>
</feature>
<evidence type="ECO:0000256" key="1">
    <source>
        <dbReference type="SAM" id="Phobius"/>
    </source>
</evidence>
<evidence type="ECO:0000313" key="3">
    <source>
        <dbReference type="Proteomes" id="UP000003094"/>
    </source>
</evidence>
<keyword evidence="3" id="KW-1185">Reference proteome</keyword>
<protein>
    <submittedName>
        <fullName evidence="2">Uncharacterized protein</fullName>
    </submittedName>
</protein>
<organism evidence="2 3">
    <name type="scientific">Paenibacillus vortex V453</name>
    <dbReference type="NCBI Taxonomy" id="715225"/>
    <lineage>
        <taxon>Bacteria</taxon>
        <taxon>Bacillati</taxon>
        <taxon>Bacillota</taxon>
        <taxon>Bacilli</taxon>
        <taxon>Bacillales</taxon>
        <taxon>Paenibacillaceae</taxon>
        <taxon>Paenibacillus</taxon>
    </lineage>
</organism>
<dbReference type="EMBL" id="ADHJ01000022">
    <property type="protein sequence ID" value="EFU41245.1"/>
    <property type="molecule type" value="Genomic_DNA"/>
</dbReference>
<name>A0A2R9SV40_9BACL</name>